<dbReference type="GO" id="GO:0015418">
    <property type="term" value="F:ABC-type quaternary ammonium compound transporting activity"/>
    <property type="evidence" value="ECO:0007669"/>
    <property type="project" value="UniProtKB-EC"/>
</dbReference>
<keyword evidence="2" id="KW-0813">Transport</keyword>
<comment type="similarity">
    <text evidence="1">Belongs to the ABC transporter superfamily.</text>
</comment>
<evidence type="ECO:0000313" key="11">
    <source>
        <dbReference type="Proteomes" id="UP000681414"/>
    </source>
</evidence>
<dbReference type="EC" id="7.6.2.9" evidence="7"/>
<proteinExistence type="inferred from homology"/>
<sequence>MTKNAIVFEDVSKQFPKAPKPSVYPTNLIIEEGSFVTILGASGCGKTTLLKMVNRIYDMTSGRILVHGQDIKKMPVTELRRNIGYVIQQIGLFPHMTIAENIATVPKELGWDSKEIDERIDFLLELVHLPPKDYRNRYPRQLSGGQQQRIGLARALAGNPSIMLMDEPFGAIDAITRSSLQDEMIRIQRKLNKTILFVTHDIDEALKLGDKIVIMNEGVIQQFDTPLNIITNPANSFVSQLVHSEDIVQHLSLLRADHVMEPLTDEPVDEEVKVKHAENLKNVLTHILQGHGDSVIVTDDEDTPIGRVTLSGLKGYIAGIG</sequence>
<dbReference type="EMBL" id="JAGYPG010000003">
    <property type="protein sequence ID" value="MBS4197049.1"/>
    <property type="molecule type" value="Genomic_DNA"/>
</dbReference>
<keyword evidence="3" id="KW-0547">Nucleotide-binding</keyword>
<evidence type="ECO:0000259" key="9">
    <source>
        <dbReference type="PROSITE" id="PS50893"/>
    </source>
</evidence>
<evidence type="ECO:0000256" key="7">
    <source>
        <dbReference type="ARBA" id="ARBA00066388"/>
    </source>
</evidence>
<comment type="catalytic activity">
    <reaction evidence="5">
        <text>a quaternary ammonium(out) + ATP + H2O = a quaternary ammonium(in) + ADP + phosphate + H(+)</text>
        <dbReference type="Rhea" id="RHEA:11036"/>
        <dbReference type="ChEBI" id="CHEBI:15377"/>
        <dbReference type="ChEBI" id="CHEBI:15378"/>
        <dbReference type="ChEBI" id="CHEBI:30616"/>
        <dbReference type="ChEBI" id="CHEBI:35267"/>
        <dbReference type="ChEBI" id="CHEBI:43474"/>
        <dbReference type="ChEBI" id="CHEBI:456216"/>
        <dbReference type="EC" id="7.6.2.9"/>
    </reaction>
</comment>
<dbReference type="PROSITE" id="PS00211">
    <property type="entry name" value="ABC_TRANSPORTER_1"/>
    <property type="match status" value="1"/>
</dbReference>
<dbReference type="InterPro" id="IPR003439">
    <property type="entry name" value="ABC_transporter-like_ATP-bd"/>
</dbReference>
<keyword evidence="11" id="KW-1185">Reference proteome</keyword>
<gene>
    <name evidence="10" type="ORF">KHA97_18515</name>
</gene>
<protein>
    <recommendedName>
        <fullName evidence="8">Carnitine transport ATP-binding protein OpuCA</fullName>
        <ecNumber evidence="7">7.6.2.9</ecNumber>
    </recommendedName>
</protein>
<evidence type="ECO:0000256" key="1">
    <source>
        <dbReference type="ARBA" id="ARBA00005417"/>
    </source>
</evidence>
<evidence type="ECO:0000256" key="6">
    <source>
        <dbReference type="ARBA" id="ARBA00063934"/>
    </source>
</evidence>
<evidence type="ECO:0000313" key="10">
    <source>
        <dbReference type="EMBL" id="MBS4197049.1"/>
    </source>
</evidence>
<dbReference type="PANTHER" id="PTHR43117:SF4">
    <property type="entry name" value="OSMOPROTECTANT IMPORT ATP-BINDING PROTEIN OSMV"/>
    <property type="match status" value="1"/>
</dbReference>
<dbReference type="AlphaFoldDB" id="A0A942TIP3"/>
<evidence type="ECO:0000256" key="8">
    <source>
        <dbReference type="ARBA" id="ARBA00070305"/>
    </source>
</evidence>
<reference evidence="10 11" key="1">
    <citation type="submission" date="2021-05" db="EMBL/GenBank/DDBJ databases">
        <title>Novel Bacillus species.</title>
        <authorList>
            <person name="Liu G."/>
        </authorList>
    </citation>
    <scope>NUCLEOTIDE SEQUENCE [LARGE SCALE GENOMIC DNA]</scope>
    <source>
        <strain evidence="11">FJAT-49780</strain>
    </source>
</reference>
<dbReference type="PROSITE" id="PS50893">
    <property type="entry name" value="ABC_TRANSPORTER_2"/>
    <property type="match status" value="1"/>
</dbReference>
<feature type="domain" description="ABC transporter" evidence="9">
    <location>
        <begin position="6"/>
        <end position="242"/>
    </location>
</feature>
<comment type="caution">
    <text evidence="10">The sequence shown here is derived from an EMBL/GenBank/DDBJ whole genome shotgun (WGS) entry which is preliminary data.</text>
</comment>
<dbReference type="PANTHER" id="PTHR43117">
    <property type="entry name" value="OSMOPROTECTANT IMPORT ATP-BINDING PROTEIN OSMV"/>
    <property type="match status" value="1"/>
</dbReference>
<dbReference type="SUPFAM" id="SSF52540">
    <property type="entry name" value="P-loop containing nucleoside triphosphate hydrolases"/>
    <property type="match status" value="1"/>
</dbReference>
<organism evidence="10 11">
    <name type="scientific">Lederbergia citri</name>
    <dbReference type="NCBI Taxonomy" id="2833580"/>
    <lineage>
        <taxon>Bacteria</taxon>
        <taxon>Bacillati</taxon>
        <taxon>Bacillota</taxon>
        <taxon>Bacilli</taxon>
        <taxon>Bacillales</taxon>
        <taxon>Bacillaceae</taxon>
        <taxon>Lederbergia</taxon>
    </lineage>
</organism>
<dbReference type="FunFam" id="3.40.50.300:FF:000425">
    <property type="entry name" value="Probable ABC transporter, ATP-binding subunit"/>
    <property type="match status" value="1"/>
</dbReference>
<comment type="subunit">
    <text evidence="6">The complex is composed of two ATP-binding proteins (OpuCA), two transmembrane proteins (OpuCB and OpuCD) and a solute-binding protein (OpuCC).</text>
</comment>
<evidence type="ECO:0000256" key="5">
    <source>
        <dbReference type="ARBA" id="ARBA00052482"/>
    </source>
</evidence>
<dbReference type="InterPro" id="IPR017871">
    <property type="entry name" value="ABC_transporter-like_CS"/>
</dbReference>
<keyword evidence="4 10" id="KW-0067">ATP-binding</keyword>
<dbReference type="RefSeq" id="WP_213126240.1">
    <property type="nucleotide sequence ID" value="NZ_JAGYPG010000003.1"/>
</dbReference>
<dbReference type="Pfam" id="PF00005">
    <property type="entry name" value="ABC_tran"/>
    <property type="match status" value="1"/>
</dbReference>
<evidence type="ECO:0000256" key="4">
    <source>
        <dbReference type="ARBA" id="ARBA00022840"/>
    </source>
</evidence>
<evidence type="ECO:0000256" key="2">
    <source>
        <dbReference type="ARBA" id="ARBA00022448"/>
    </source>
</evidence>
<name>A0A942TIP3_9BACI</name>
<dbReference type="Gene3D" id="3.40.50.300">
    <property type="entry name" value="P-loop containing nucleotide triphosphate hydrolases"/>
    <property type="match status" value="1"/>
</dbReference>
<dbReference type="GO" id="GO:0005524">
    <property type="term" value="F:ATP binding"/>
    <property type="evidence" value="ECO:0007669"/>
    <property type="project" value="UniProtKB-KW"/>
</dbReference>
<dbReference type="InterPro" id="IPR027417">
    <property type="entry name" value="P-loop_NTPase"/>
</dbReference>
<dbReference type="InterPro" id="IPR003593">
    <property type="entry name" value="AAA+_ATPase"/>
</dbReference>
<dbReference type="GO" id="GO:0016887">
    <property type="term" value="F:ATP hydrolysis activity"/>
    <property type="evidence" value="ECO:0007669"/>
    <property type="project" value="InterPro"/>
</dbReference>
<dbReference type="Proteomes" id="UP000681414">
    <property type="component" value="Unassembled WGS sequence"/>
</dbReference>
<dbReference type="SMART" id="SM00382">
    <property type="entry name" value="AAA"/>
    <property type="match status" value="1"/>
</dbReference>
<evidence type="ECO:0000256" key="3">
    <source>
        <dbReference type="ARBA" id="ARBA00022741"/>
    </source>
</evidence>
<accession>A0A942TIP3</accession>